<keyword evidence="1" id="KW-0479">Metal-binding</keyword>
<keyword evidence="1" id="KW-0863">Zinc-finger</keyword>
<feature type="region of interest" description="Disordered" evidence="2">
    <location>
        <begin position="375"/>
        <end position="509"/>
    </location>
</feature>
<dbReference type="RefSeq" id="XP_052755162.1">
    <property type="nucleotide sequence ID" value="XM_052899202.1"/>
</dbReference>
<dbReference type="Proteomes" id="UP001652740">
    <property type="component" value="Unplaced"/>
</dbReference>
<sequence>MEISNTKTKPKIDVVSEKDGEKVVPEKGGEKLVPEKGVESKKSGLELLKECSVVLGEDVGLLGRRRTRHSLLRAVAGEIDCGSTRSSSCATPTEEMEMEPLPSTSGLRSWRKRHIAESDTDSIVEDEGDVQSARKRSGSPRVGSRASSRTRKKEECRRQFSYRFFEDDVTRAVPGAGATKSGLPPATALDYHESDFFSSGDEASDIQSESDRPTASGATATAAAENKNKVAEEVIRRAKCLVHRQADALTDVVKKAGNLKGTTIRTLKEGLAGITQVVDTLEGDLFPTSVSPLVSKNLRLEQEVEYLRRQLAEARAAKPAAKPAANAGISADVVPVVGSEASAFRAQIMRDVGGIVRQMVGTLMKEVKEMISALPSTEKVSSASAVSTQTLPEAGTMASDVPDPPRVGDRGSLPQSETGRAKKKKAKKTPVTPAPSGQPESVATTSAQPPVQATASSWATVVKGKRGKTVSVPEGQPVAVNPPVTKAGSAPSKKAKKTSAPSPSKLKPPRSAAVIITLDPEAEREGVAYANVLAEAKRRIDLRALGIEDMRFRTAITGGKVLEVPGADGAEKADVLASKLREFIPENMAKISRPVKSAEMRISGLDDSVTSEEVVAAVAREGGCQVDQVRVGEVRRTRSGVGTCWVKAPLQAVKKMTVAGRVRIGWVSAKAELLRQRPLRCFRCLEEGHVRASCSHEQDRSGLCYRCGNEGHKAAMCAADPKCAVCSAQGRPSDHWVGSKACTPPKKRKKQPVKLPNPAGRVSVEGEEMETGR</sequence>
<feature type="compositionally biased region" description="Low complexity" evidence="2">
    <location>
        <begin position="486"/>
        <end position="509"/>
    </location>
</feature>
<feature type="compositionally biased region" description="Basic and acidic residues" evidence="2">
    <location>
        <begin position="10"/>
        <end position="30"/>
    </location>
</feature>
<accession>A0ABM3MUX7</accession>
<protein>
    <submittedName>
        <fullName evidence="5">Uncharacterized protein LOC128201630</fullName>
    </submittedName>
</protein>
<evidence type="ECO:0000256" key="2">
    <source>
        <dbReference type="SAM" id="MobiDB-lite"/>
    </source>
</evidence>
<reference evidence="5" key="1">
    <citation type="submission" date="2025-08" db="UniProtKB">
        <authorList>
            <consortium name="RefSeq"/>
        </authorList>
    </citation>
    <scope>IDENTIFICATION</scope>
    <source>
        <tissue evidence="5">Whole larvae</tissue>
    </source>
</reference>
<dbReference type="InterPro" id="IPR001878">
    <property type="entry name" value="Znf_CCHC"/>
</dbReference>
<feature type="domain" description="CCHC-type" evidence="3">
    <location>
        <begin position="704"/>
        <end position="717"/>
    </location>
</feature>
<gene>
    <name evidence="5" type="primary">LOC128201630</name>
</gene>
<evidence type="ECO:0000313" key="4">
    <source>
        <dbReference type="Proteomes" id="UP001652740"/>
    </source>
</evidence>
<name>A0ABM3MUX7_GALME</name>
<feature type="region of interest" description="Disordered" evidence="2">
    <location>
        <begin position="82"/>
        <end position="154"/>
    </location>
</feature>
<proteinExistence type="predicted"/>
<dbReference type="GeneID" id="128201630"/>
<dbReference type="InterPro" id="IPR036875">
    <property type="entry name" value="Znf_CCHC_sf"/>
</dbReference>
<feature type="region of interest" description="Disordered" evidence="2">
    <location>
        <begin position="198"/>
        <end position="227"/>
    </location>
</feature>
<keyword evidence="4" id="KW-1185">Reference proteome</keyword>
<feature type="compositionally biased region" description="Polar residues" evidence="2">
    <location>
        <begin position="375"/>
        <end position="391"/>
    </location>
</feature>
<organism evidence="4 5">
    <name type="scientific">Galleria mellonella</name>
    <name type="common">Greater wax moth</name>
    <dbReference type="NCBI Taxonomy" id="7137"/>
    <lineage>
        <taxon>Eukaryota</taxon>
        <taxon>Metazoa</taxon>
        <taxon>Ecdysozoa</taxon>
        <taxon>Arthropoda</taxon>
        <taxon>Hexapoda</taxon>
        <taxon>Insecta</taxon>
        <taxon>Pterygota</taxon>
        <taxon>Neoptera</taxon>
        <taxon>Endopterygota</taxon>
        <taxon>Lepidoptera</taxon>
        <taxon>Glossata</taxon>
        <taxon>Ditrysia</taxon>
        <taxon>Pyraloidea</taxon>
        <taxon>Pyralidae</taxon>
        <taxon>Galleriinae</taxon>
        <taxon>Galleria</taxon>
    </lineage>
</organism>
<dbReference type="PROSITE" id="PS50158">
    <property type="entry name" value="ZF_CCHC"/>
    <property type="match status" value="2"/>
</dbReference>
<keyword evidence="1" id="KW-0862">Zinc</keyword>
<evidence type="ECO:0000259" key="3">
    <source>
        <dbReference type="PROSITE" id="PS50158"/>
    </source>
</evidence>
<dbReference type="SMART" id="SM00343">
    <property type="entry name" value="ZnF_C2HC"/>
    <property type="match status" value="2"/>
</dbReference>
<feature type="compositionally biased region" description="Acidic residues" evidence="2">
    <location>
        <begin position="118"/>
        <end position="129"/>
    </location>
</feature>
<feature type="region of interest" description="Disordered" evidence="2">
    <location>
        <begin position="1"/>
        <end position="30"/>
    </location>
</feature>
<feature type="region of interest" description="Disordered" evidence="2">
    <location>
        <begin position="735"/>
        <end position="773"/>
    </location>
</feature>
<evidence type="ECO:0000313" key="5">
    <source>
        <dbReference type="RefSeq" id="XP_052755162.1"/>
    </source>
</evidence>
<dbReference type="SUPFAM" id="SSF57756">
    <property type="entry name" value="Retrovirus zinc finger-like domains"/>
    <property type="match status" value="1"/>
</dbReference>
<feature type="domain" description="CCHC-type" evidence="3">
    <location>
        <begin position="680"/>
        <end position="694"/>
    </location>
</feature>
<dbReference type="Gene3D" id="4.10.60.10">
    <property type="entry name" value="Zinc finger, CCHC-type"/>
    <property type="match status" value="1"/>
</dbReference>
<evidence type="ECO:0000256" key="1">
    <source>
        <dbReference type="PROSITE-ProRule" id="PRU00047"/>
    </source>
</evidence>
<feature type="compositionally biased region" description="Polar residues" evidence="2">
    <location>
        <begin position="438"/>
        <end position="459"/>
    </location>
</feature>
<dbReference type="Pfam" id="PF00098">
    <property type="entry name" value="zf-CCHC"/>
    <property type="match status" value="1"/>
</dbReference>